<proteinExistence type="predicted"/>
<reference evidence="1 2" key="1">
    <citation type="submission" date="2024-02" db="EMBL/GenBank/DDBJ databases">
        <authorList>
            <person name="Chen Y."/>
            <person name="Shah S."/>
            <person name="Dougan E. K."/>
            <person name="Thang M."/>
            <person name="Chan C."/>
        </authorList>
    </citation>
    <scope>NUCLEOTIDE SEQUENCE [LARGE SCALE GENOMIC DNA]</scope>
</reference>
<dbReference type="PIRSF" id="PIRSF009375">
    <property type="entry name" value="Retromer_Vps35"/>
    <property type="match status" value="1"/>
</dbReference>
<dbReference type="SUPFAM" id="SSF48371">
    <property type="entry name" value="ARM repeat"/>
    <property type="match status" value="1"/>
</dbReference>
<gene>
    <name evidence="1" type="ORF">CCMP2556_LOCUS16903</name>
</gene>
<evidence type="ECO:0000313" key="1">
    <source>
        <dbReference type="EMBL" id="CAK9027861.1"/>
    </source>
</evidence>
<accession>A0ABP0KMJ6</accession>
<protein>
    <submittedName>
        <fullName evidence="1">Uncharacterized protein</fullName>
    </submittedName>
</protein>
<comment type="caution">
    <text evidence="1">The sequence shown here is derived from an EMBL/GenBank/DDBJ whole genome shotgun (WGS) entry which is preliminary data.</text>
</comment>
<evidence type="ECO:0000313" key="2">
    <source>
        <dbReference type="Proteomes" id="UP001642484"/>
    </source>
</evidence>
<dbReference type="InterPro" id="IPR005378">
    <property type="entry name" value="Vps35"/>
</dbReference>
<dbReference type="Pfam" id="PF03635">
    <property type="entry name" value="Vps35"/>
    <property type="match status" value="1"/>
</dbReference>
<dbReference type="PANTHER" id="PTHR11099">
    <property type="entry name" value="VACUOLAR SORTING PROTEIN 35"/>
    <property type="match status" value="1"/>
</dbReference>
<dbReference type="InterPro" id="IPR042491">
    <property type="entry name" value="Vps35_C"/>
</dbReference>
<dbReference type="InterPro" id="IPR016024">
    <property type="entry name" value="ARM-type_fold"/>
</dbReference>
<dbReference type="Proteomes" id="UP001642484">
    <property type="component" value="Unassembled WGS sequence"/>
</dbReference>
<organism evidence="1 2">
    <name type="scientific">Durusdinium trenchii</name>
    <dbReference type="NCBI Taxonomy" id="1381693"/>
    <lineage>
        <taxon>Eukaryota</taxon>
        <taxon>Sar</taxon>
        <taxon>Alveolata</taxon>
        <taxon>Dinophyceae</taxon>
        <taxon>Suessiales</taxon>
        <taxon>Symbiodiniaceae</taxon>
        <taxon>Durusdinium</taxon>
    </lineage>
</organism>
<dbReference type="EMBL" id="CAXAMN010009191">
    <property type="protein sequence ID" value="CAK9027861.1"/>
    <property type="molecule type" value="Genomic_DNA"/>
</dbReference>
<keyword evidence="2" id="KW-1185">Reference proteome</keyword>
<dbReference type="PANTHER" id="PTHR11099:SF0">
    <property type="entry name" value="VACUOLAR PROTEIN SORTING-ASSOCIATED PROTEIN 35"/>
    <property type="match status" value="1"/>
</dbReference>
<dbReference type="Gene3D" id="1.25.40.660">
    <property type="entry name" value="Vacuolar protein sorting-associated protein 35, helical subcomplex Vps35-C"/>
    <property type="match status" value="1"/>
</dbReference>
<name>A0ABP0KMJ6_9DINO</name>
<sequence length="808" mass="91525">MSQGYGGNSYGAEDQERLLDEATAVVKEQAFYMKKAIDGDNVREALKNASNMICELRTSLLSPKNYFELYMQVFNEMQHLSGFFGDKNRHKKKMIDLYESVQHAGNILPRLYLLATVAAAYIKSLEAPAKEILKDVNELCKGVQHPLRGLFLRYYLSQMLKDKLPDTGSGFEGEGGDINDAFDFIFTNFNESNRLWVRIQNQGPAREKDRRERERHDLRVLVGANLVRLSQLDGMTMEFYAETALPKILDHIVSVKDQMSQQYLLESMIQVFPDEFHIRTLEQMLSAYARALPSVDMKPIMVTLMNRLANYLSEADPEKVQSAGDIFTLFRTHLQGILERALQPQGATGAADIAPALEVLAAFMQFTVSLYPDQVHYVDIILGSAADLLRKFNETGCALSEKAVDQVGELLAGPMKTLALGVLKMEHFAALVSFLNFETRKQVSLSMVTAIVEEDRPLNSVEDVKALFNFISPLVKDEADTPADEGKDKARFAEEQQKVCKLVHQVRHEDTDVEYQILTEMRGFFGQGGPQRLIFSLQPIFFGALGLVPKIHAREKRRQEEGDEVVPPPAISLKKVFQFLHRTNTALMQSSPEVALQLWLTASVVADQVERVEQQGGFEPICYEFLTQALVLFEEEISDSSKQYKGIHAIVGTLCKIVALDPENFDNVSQKITRHAAKLLKKPMQCRAVSACSQLFWCDARRDAKRVRECLERCVKTCEAVVQSDPAQTGLWVEMLDRYIYYFETNCEEVDVDFLQRLLAICLEHINFALRDQQAEKEAKKAQAHLESTVAYLKKMKESSSRFAELKL</sequence>